<feature type="transmembrane region" description="Helical" evidence="7">
    <location>
        <begin position="52"/>
        <end position="75"/>
    </location>
</feature>
<dbReference type="InterPro" id="IPR050428">
    <property type="entry name" value="TCS_sensor_his_kinase"/>
</dbReference>
<evidence type="ECO:0000313" key="10">
    <source>
        <dbReference type="Proteomes" id="UP001140076"/>
    </source>
</evidence>
<evidence type="ECO:0000256" key="2">
    <source>
        <dbReference type="ARBA" id="ARBA00012438"/>
    </source>
</evidence>
<dbReference type="Gene3D" id="3.30.565.10">
    <property type="entry name" value="Histidine kinase-like ATPase, C-terminal domain"/>
    <property type="match status" value="1"/>
</dbReference>
<evidence type="ECO:0000256" key="3">
    <source>
        <dbReference type="ARBA" id="ARBA00022553"/>
    </source>
</evidence>
<dbReference type="GO" id="GO:0005886">
    <property type="term" value="C:plasma membrane"/>
    <property type="evidence" value="ECO:0007669"/>
    <property type="project" value="TreeGrafter"/>
</dbReference>
<comment type="catalytic activity">
    <reaction evidence="1">
        <text>ATP + protein L-histidine = ADP + protein N-phospho-L-histidine.</text>
        <dbReference type="EC" id="2.7.13.3"/>
    </reaction>
</comment>
<reference evidence="9" key="1">
    <citation type="submission" date="2021-10" db="EMBL/GenBank/DDBJ databases">
        <title>Streptomonospora sp. nov., isolated from mangrove soil.</title>
        <authorList>
            <person name="Chen X."/>
            <person name="Ge X."/>
            <person name="Liu W."/>
        </authorList>
    </citation>
    <scope>NUCLEOTIDE SEQUENCE</scope>
    <source>
        <strain evidence="9">S1-112</strain>
    </source>
</reference>
<dbReference type="InterPro" id="IPR036890">
    <property type="entry name" value="HATPase_C_sf"/>
</dbReference>
<dbReference type="Proteomes" id="UP001140076">
    <property type="component" value="Unassembled WGS sequence"/>
</dbReference>
<gene>
    <name evidence="9" type="ORF">LG943_02355</name>
</gene>
<dbReference type="RefSeq" id="WP_270070461.1">
    <property type="nucleotide sequence ID" value="NZ_JAJAQC010000003.1"/>
</dbReference>
<evidence type="ECO:0000256" key="4">
    <source>
        <dbReference type="ARBA" id="ARBA00022679"/>
    </source>
</evidence>
<evidence type="ECO:0000313" key="9">
    <source>
        <dbReference type="EMBL" id="MDA0563176.1"/>
    </source>
</evidence>
<evidence type="ECO:0000256" key="1">
    <source>
        <dbReference type="ARBA" id="ARBA00000085"/>
    </source>
</evidence>
<evidence type="ECO:0000259" key="8">
    <source>
        <dbReference type="SMART" id="SM00387"/>
    </source>
</evidence>
<keyword evidence="4" id="KW-0808">Transferase</keyword>
<comment type="caution">
    <text evidence="9">The sequence shown here is derived from an EMBL/GenBank/DDBJ whole genome shotgun (WGS) entry which is preliminary data.</text>
</comment>
<keyword evidence="10" id="KW-1185">Reference proteome</keyword>
<dbReference type="SMART" id="SM00387">
    <property type="entry name" value="HATPase_c"/>
    <property type="match status" value="1"/>
</dbReference>
<dbReference type="SUPFAM" id="SSF55874">
    <property type="entry name" value="ATPase domain of HSP90 chaperone/DNA topoisomerase II/histidine kinase"/>
    <property type="match status" value="1"/>
</dbReference>
<dbReference type="EC" id="2.7.13.3" evidence="2"/>
<dbReference type="InterPro" id="IPR003594">
    <property type="entry name" value="HATPase_dom"/>
</dbReference>
<evidence type="ECO:0000256" key="7">
    <source>
        <dbReference type="SAM" id="Phobius"/>
    </source>
</evidence>
<keyword evidence="9" id="KW-0547">Nucleotide-binding</keyword>
<dbReference type="PANTHER" id="PTHR45436:SF5">
    <property type="entry name" value="SENSOR HISTIDINE KINASE TRCS"/>
    <property type="match status" value="1"/>
</dbReference>
<keyword evidence="7" id="KW-1133">Transmembrane helix</keyword>
<dbReference type="EMBL" id="JAJAQC010000003">
    <property type="protein sequence ID" value="MDA0563176.1"/>
    <property type="molecule type" value="Genomic_DNA"/>
</dbReference>
<keyword evidence="3" id="KW-0597">Phosphoprotein</keyword>
<keyword evidence="5" id="KW-0418">Kinase</keyword>
<dbReference type="GO" id="GO:0000160">
    <property type="term" value="P:phosphorelay signal transduction system"/>
    <property type="evidence" value="ECO:0007669"/>
    <property type="project" value="TreeGrafter"/>
</dbReference>
<feature type="compositionally biased region" description="Pro residues" evidence="6">
    <location>
        <begin position="376"/>
        <end position="387"/>
    </location>
</feature>
<dbReference type="GO" id="GO:0005524">
    <property type="term" value="F:ATP binding"/>
    <property type="evidence" value="ECO:0007669"/>
    <property type="project" value="UniProtKB-KW"/>
</dbReference>
<feature type="domain" description="Histidine kinase/HSP90-like ATPase" evidence="8">
    <location>
        <begin position="256"/>
        <end position="366"/>
    </location>
</feature>
<name>A0A9X3NJG3_9ACTN</name>
<dbReference type="Pfam" id="PF02518">
    <property type="entry name" value="HATPase_c"/>
    <property type="match status" value="1"/>
</dbReference>
<keyword evidence="7" id="KW-0812">Transmembrane</keyword>
<keyword evidence="9" id="KW-0067">ATP-binding</keyword>
<dbReference type="GO" id="GO:0004673">
    <property type="term" value="F:protein histidine kinase activity"/>
    <property type="evidence" value="ECO:0007669"/>
    <property type="project" value="UniProtKB-EC"/>
</dbReference>
<protein>
    <recommendedName>
        <fullName evidence="2">histidine kinase</fullName>
        <ecNumber evidence="2">2.7.13.3</ecNumber>
    </recommendedName>
</protein>
<evidence type="ECO:0000256" key="5">
    <source>
        <dbReference type="ARBA" id="ARBA00022777"/>
    </source>
</evidence>
<organism evidence="9 10">
    <name type="scientific">Streptomonospora mangrovi</name>
    <dbReference type="NCBI Taxonomy" id="2883123"/>
    <lineage>
        <taxon>Bacteria</taxon>
        <taxon>Bacillati</taxon>
        <taxon>Actinomycetota</taxon>
        <taxon>Actinomycetes</taxon>
        <taxon>Streptosporangiales</taxon>
        <taxon>Nocardiopsidaceae</taxon>
        <taxon>Streptomonospora</taxon>
    </lineage>
</organism>
<keyword evidence="7" id="KW-0472">Membrane</keyword>
<feature type="region of interest" description="Disordered" evidence="6">
    <location>
        <begin position="373"/>
        <end position="394"/>
    </location>
</feature>
<feature type="region of interest" description="Disordered" evidence="6">
    <location>
        <begin position="421"/>
        <end position="452"/>
    </location>
</feature>
<evidence type="ECO:0000256" key="6">
    <source>
        <dbReference type="SAM" id="MobiDB-lite"/>
    </source>
</evidence>
<dbReference type="AlphaFoldDB" id="A0A9X3NJG3"/>
<dbReference type="PANTHER" id="PTHR45436">
    <property type="entry name" value="SENSOR HISTIDINE KINASE YKOH"/>
    <property type="match status" value="1"/>
</dbReference>
<sequence>MPVRVSHRSPSRRPADSPGTRALLAVCAAAAALAAAWWSGAALPVADGPPGAAVAGAALGALLCAALAATALLWVETARARRRAADLERALRAFAHEGVDTLWRDLRRDGARADDAVAAALERAGTGHEAVRALVRGVGAALGEGDRRGRCALAATAAAAARLQTGCAGLLALLRELQDRYGDQEQVMADLFELDHRVSQAARVADGLALLARGRTGRRWPAPIPMESVLRGAMGRIHDYRRVRIRCAGTAAVEGGAAEGVMQALAELMDNAAVFSPADTEVDVRVEERDTGVAVTVEDAGRGMRGRERRRAEDAVAAPHDLTAVNGARLGLAVAGTAAAEHGLRIGFRPSARGGTEAVLLIPAALITAAPRHPLAGPPPAHTPPGGVPAARAPLPRRRRGAAFAAAEREWAAAAHPIVWEPASEPGTDPERSAAIRHAFHRAPGGPGPAAG</sequence>
<proteinExistence type="predicted"/>
<accession>A0A9X3NJG3</accession>